<accession>A0AAX2IG94</accession>
<dbReference type="RefSeq" id="WP_079465689.1">
    <property type="nucleotide sequence ID" value="NZ_CP033934.1"/>
</dbReference>
<evidence type="ECO:0000313" key="1">
    <source>
        <dbReference type="EMBL" id="SKB84897.1"/>
    </source>
</evidence>
<protein>
    <recommendedName>
        <fullName evidence="5">TonB-dependent receptor</fullName>
    </recommendedName>
</protein>
<dbReference type="KEGG" id="cbp:EB354_21750"/>
<dbReference type="Proteomes" id="UP000190669">
    <property type="component" value="Unassembled WGS sequence"/>
</dbReference>
<evidence type="ECO:0008006" key="5">
    <source>
        <dbReference type="Google" id="ProtNLM"/>
    </source>
</evidence>
<reference evidence="2 4" key="2">
    <citation type="submission" date="2018-06" db="EMBL/GenBank/DDBJ databases">
        <authorList>
            <consortium name="Pathogen Informatics"/>
            <person name="Doyle S."/>
        </authorList>
    </citation>
    <scope>NUCLEOTIDE SEQUENCE [LARGE SCALE GENOMIC DNA]</scope>
    <source>
        <strain evidence="2 4">NCTC11212</strain>
    </source>
</reference>
<name>A0AAX2IG94_9FLAO</name>
<sequence length="148" mass="16551">MDENTSLILAPGKSKKISISKITPSNLSKNEFQNLNLSVYSKDHPQENQTAYSSVKIISVKPIEDDIYHRFPVSASVSMLGMQNRDQYKSGFQGELYGKGSLDDENKNLEVSGETAYSKTEKTDGTAYMINTIANYDKNKCKCNVYES</sequence>
<organism evidence="2 4">
    <name type="scientific">Chryseobacterium balustinum</name>
    <dbReference type="NCBI Taxonomy" id="246"/>
    <lineage>
        <taxon>Bacteria</taxon>
        <taxon>Pseudomonadati</taxon>
        <taxon>Bacteroidota</taxon>
        <taxon>Flavobacteriia</taxon>
        <taxon>Flavobacteriales</taxon>
        <taxon>Weeksellaceae</taxon>
        <taxon>Chryseobacterium group</taxon>
        <taxon>Chryseobacterium</taxon>
    </lineage>
</organism>
<evidence type="ECO:0000313" key="4">
    <source>
        <dbReference type="Proteomes" id="UP000251937"/>
    </source>
</evidence>
<gene>
    <name evidence="2" type="ORF">NCTC11212_00373</name>
    <name evidence="1" type="ORF">SAMN05421800_110130</name>
</gene>
<dbReference type="EMBL" id="UAVR01000002">
    <property type="protein sequence ID" value="SQA86973.1"/>
    <property type="molecule type" value="Genomic_DNA"/>
</dbReference>
<comment type="caution">
    <text evidence="2">The sequence shown here is derived from an EMBL/GenBank/DDBJ whole genome shotgun (WGS) entry which is preliminary data.</text>
</comment>
<evidence type="ECO:0000313" key="2">
    <source>
        <dbReference type="EMBL" id="SQA86973.1"/>
    </source>
</evidence>
<dbReference type="EMBL" id="FUZE01000010">
    <property type="protein sequence ID" value="SKB84897.1"/>
    <property type="molecule type" value="Genomic_DNA"/>
</dbReference>
<keyword evidence="3" id="KW-1185">Reference proteome</keyword>
<dbReference type="Proteomes" id="UP000251937">
    <property type="component" value="Unassembled WGS sequence"/>
</dbReference>
<dbReference type="AlphaFoldDB" id="A0AAX2IG94"/>
<evidence type="ECO:0000313" key="3">
    <source>
        <dbReference type="Proteomes" id="UP000190669"/>
    </source>
</evidence>
<reference evidence="1 3" key="1">
    <citation type="submission" date="2017-02" db="EMBL/GenBank/DDBJ databases">
        <authorList>
            <person name="Varghese N."/>
            <person name="Submissions S."/>
        </authorList>
    </citation>
    <scope>NUCLEOTIDE SEQUENCE [LARGE SCALE GENOMIC DNA]</scope>
    <source>
        <strain evidence="1 3">DSM 16775</strain>
    </source>
</reference>
<proteinExistence type="predicted"/>